<dbReference type="EC" id="2.1.1.-" evidence="18"/>
<keyword evidence="11 19" id="KW-1133">Transmembrane helix</keyword>
<keyword evidence="5 18" id="KW-0489">Methyltransferase</keyword>
<dbReference type="Proteomes" id="UP000268033">
    <property type="component" value="Unassembled WGS sequence"/>
</dbReference>
<keyword evidence="6 18" id="KW-0645">Protease</keyword>
<evidence type="ECO:0000256" key="12">
    <source>
        <dbReference type="ARBA" id="ARBA00023136"/>
    </source>
</evidence>
<feature type="domain" description="Prepilin peptidase A24 N-terminal" evidence="21">
    <location>
        <begin position="20"/>
        <end position="126"/>
    </location>
</feature>
<keyword evidence="8" id="KW-0949">S-adenosyl-L-methionine</keyword>
<sequence>MQLIDLLGREPLWLAVFVFIFGLLVGSFLNVVIYRLPVMLERRWKKESRELLGLDHSHDSQPFNLMVPRSHCPKCHSPVAWYDNIPLFSWLLLRGRCRHCKVSIAARYPLVELVAGLMSAAVAWHFGATVLMLAALLFTWILLTLTFIDADTMLLPDNLTLPLMWGGLLVSLLGGLVSPEQAIIGAALGYLSLWSVYWVFKLLTGKEGMGYGDFKLLAALGAWLGPWMLPQIILLSSVFGLFWGIYGALRSKKGSQPMPFGPFLAAAGWVALMWGPAINRWYLGYLS</sequence>
<keyword evidence="4" id="KW-0997">Cell inner membrane</keyword>
<organism evidence="22 23">
    <name type="scientific">Gallaecimonas pentaromativorans</name>
    <dbReference type="NCBI Taxonomy" id="584787"/>
    <lineage>
        <taxon>Bacteria</taxon>
        <taxon>Pseudomonadati</taxon>
        <taxon>Pseudomonadota</taxon>
        <taxon>Gammaproteobacteria</taxon>
        <taxon>Enterobacterales</taxon>
        <taxon>Gallaecimonadaceae</taxon>
        <taxon>Gallaecimonas</taxon>
    </lineage>
</organism>
<evidence type="ECO:0000259" key="20">
    <source>
        <dbReference type="Pfam" id="PF01478"/>
    </source>
</evidence>
<feature type="transmembrane region" description="Helical" evidence="19">
    <location>
        <begin position="263"/>
        <end position="283"/>
    </location>
</feature>
<dbReference type="Gene3D" id="1.20.120.1220">
    <property type="match status" value="1"/>
</dbReference>
<dbReference type="GO" id="GO:0006465">
    <property type="term" value="P:signal peptide processing"/>
    <property type="evidence" value="ECO:0007669"/>
    <property type="project" value="TreeGrafter"/>
</dbReference>
<evidence type="ECO:0000256" key="18">
    <source>
        <dbReference type="RuleBase" id="RU003794"/>
    </source>
</evidence>
<evidence type="ECO:0000259" key="21">
    <source>
        <dbReference type="Pfam" id="PF06750"/>
    </source>
</evidence>
<dbReference type="GO" id="GO:0032259">
    <property type="term" value="P:methylation"/>
    <property type="evidence" value="ECO:0007669"/>
    <property type="project" value="UniProtKB-KW"/>
</dbReference>
<keyword evidence="7 18" id="KW-0808">Transferase</keyword>
<evidence type="ECO:0000256" key="19">
    <source>
        <dbReference type="SAM" id="Phobius"/>
    </source>
</evidence>
<evidence type="ECO:0000313" key="23">
    <source>
        <dbReference type="Proteomes" id="UP000268033"/>
    </source>
</evidence>
<feature type="transmembrane region" description="Helical" evidence="19">
    <location>
        <begin position="216"/>
        <end position="243"/>
    </location>
</feature>
<evidence type="ECO:0000256" key="2">
    <source>
        <dbReference type="ARBA" id="ARBA00005801"/>
    </source>
</evidence>
<evidence type="ECO:0000256" key="11">
    <source>
        <dbReference type="ARBA" id="ARBA00022989"/>
    </source>
</evidence>
<evidence type="ECO:0000313" key="22">
    <source>
        <dbReference type="EMBL" id="ROQ30753.1"/>
    </source>
</evidence>
<evidence type="ECO:0000256" key="9">
    <source>
        <dbReference type="ARBA" id="ARBA00022692"/>
    </source>
</evidence>
<evidence type="ECO:0000256" key="7">
    <source>
        <dbReference type="ARBA" id="ARBA00022679"/>
    </source>
</evidence>
<evidence type="ECO:0000256" key="3">
    <source>
        <dbReference type="ARBA" id="ARBA00022475"/>
    </source>
</evidence>
<dbReference type="Pfam" id="PF01478">
    <property type="entry name" value="Peptidase_A24"/>
    <property type="match status" value="1"/>
</dbReference>
<proteinExistence type="inferred from homology"/>
<keyword evidence="9 18" id="KW-0812">Transmembrane</keyword>
<dbReference type="InterPro" id="IPR000045">
    <property type="entry name" value="Prepilin_IV_endopep_pep"/>
</dbReference>
<evidence type="ECO:0000256" key="13">
    <source>
        <dbReference type="ARBA" id="ARBA00023268"/>
    </source>
</evidence>
<reference evidence="22 23" key="1">
    <citation type="submission" date="2018-11" db="EMBL/GenBank/DDBJ databases">
        <title>Genomic Encyclopedia of Type Strains, Phase IV (KMG-IV): sequencing the most valuable type-strain genomes for metagenomic binning, comparative biology and taxonomic classification.</title>
        <authorList>
            <person name="Goeker M."/>
        </authorList>
    </citation>
    <scope>NUCLEOTIDE SEQUENCE [LARGE SCALE GENOMIC DNA]</scope>
    <source>
        <strain evidence="22 23">DSM 21945</strain>
    </source>
</reference>
<dbReference type="PANTHER" id="PTHR30487">
    <property type="entry name" value="TYPE 4 PREPILIN-LIKE PROTEINS LEADER PEPTIDE-PROCESSING ENZYME"/>
    <property type="match status" value="1"/>
</dbReference>
<evidence type="ECO:0000256" key="15">
    <source>
        <dbReference type="ARBA" id="ARBA00067082"/>
    </source>
</evidence>
<evidence type="ECO:0000256" key="14">
    <source>
        <dbReference type="ARBA" id="ARBA00050401"/>
    </source>
</evidence>
<dbReference type="PANTHER" id="PTHR30487:SF0">
    <property type="entry name" value="PREPILIN LEADER PEPTIDASE_N-METHYLTRANSFERASE-RELATED"/>
    <property type="match status" value="1"/>
</dbReference>
<gene>
    <name evidence="22" type="ORF">EDC28_101445</name>
</gene>
<dbReference type="InterPro" id="IPR010627">
    <property type="entry name" value="Prepilin_pept_A24_N"/>
</dbReference>
<keyword evidence="23" id="KW-1185">Reference proteome</keyword>
<dbReference type="EC" id="3.4.23.43" evidence="15 18"/>
<evidence type="ECO:0000256" key="5">
    <source>
        <dbReference type="ARBA" id="ARBA00022603"/>
    </source>
</evidence>
<dbReference type="GO" id="GO:0004190">
    <property type="term" value="F:aspartic-type endopeptidase activity"/>
    <property type="evidence" value="ECO:0007669"/>
    <property type="project" value="UniProtKB-EC"/>
</dbReference>
<comment type="subcellular location">
    <subcellularLocation>
        <location evidence="1">Cell inner membrane</location>
        <topology evidence="1">Multi-pass membrane protein</topology>
    </subcellularLocation>
    <subcellularLocation>
        <location evidence="18">Cell membrane</location>
        <topology evidence="18">Multi-pass membrane protein</topology>
    </subcellularLocation>
</comment>
<comment type="function">
    <text evidence="18">Plays an essential role in type IV pili and type II pseudopili formation by proteolytically removing the leader sequence from substrate proteins and subsequently monomethylating the alpha-amino group of the newly exposed N-terminal phenylalanine.</text>
</comment>
<dbReference type="Pfam" id="PF06750">
    <property type="entry name" value="A24_N_bact"/>
    <property type="match status" value="1"/>
</dbReference>
<comment type="catalytic activity">
    <reaction evidence="14 18">
        <text>Typically cleaves a -Gly-|-Phe- bond to release an N-terminal, basic peptide of 5-8 residues from type IV prepilin, and then N-methylates the new N-terminal amino group, the methyl donor being S-adenosyl-L-methionine.</text>
        <dbReference type="EC" id="3.4.23.43"/>
    </reaction>
</comment>
<evidence type="ECO:0000256" key="8">
    <source>
        <dbReference type="ARBA" id="ARBA00022691"/>
    </source>
</evidence>
<feature type="transmembrane region" description="Helical" evidence="19">
    <location>
        <begin position="160"/>
        <end position="177"/>
    </location>
</feature>
<feature type="transmembrane region" description="Helical" evidence="19">
    <location>
        <begin position="130"/>
        <end position="148"/>
    </location>
</feature>
<evidence type="ECO:0000256" key="4">
    <source>
        <dbReference type="ARBA" id="ARBA00022519"/>
    </source>
</evidence>
<feature type="transmembrane region" description="Helical" evidence="19">
    <location>
        <begin position="12"/>
        <end position="36"/>
    </location>
</feature>
<dbReference type="GO" id="GO:0005886">
    <property type="term" value="C:plasma membrane"/>
    <property type="evidence" value="ECO:0007669"/>
    <property type="project" value="UniProtKB-SubCell"/>
</dbReference>
<accession>A0A3N1PQG7</accession>
<dbReference type="EMBL" id="RJUL01000001">
    <property type="protein sequence ID" value="ROQ30753.1"/>
    <property type="molecule type" value="Genomic_DNA"/>
</dbReference>
<keyword evidence="3" id="KW-1003">Cell membrane</keyword>
<comment type="caution">
    <text evidence="22">The sequence shown here is derived from an EMBL/GenBank/DDBJ whole genome shotgun (WGS) entry which is preliminary data.</text>
</comment>
<feature type="transmembrane region" description="Helical" evidence="19">
    <location>
        <begin position="183"/>
        <end position="204"/>
    </location>
</feature>
<dbReference type="PRINTS" id="PR00864">
    <property type="entry name" value="PREPILNPTASE"/>
</dbReference>
<dbReference type="STRING" id="584787.GCA_001247655_03657"/>
<name>A0A3N1PQG7_9GAMM</name>
<comment type="similarity">
    <text evidence="2 17">Belongs to the peptidase A24 family.</text>
</comment>
<evidence type="ECO:0000256" key="17">
    <source>
        <dbReference type="RuleBase" id="RU003793"/>
    </source>
</evidence>
<dbReference type="AlphaFoldDB" id="A0A3N1PQG7"/>
<keyword evidence="10 18" id="KW-0378">Hydrolase</keyword>
<keyword evidence="12 19" id="KW-0472">Membrane</keyword>
<dbReference type="InterPro" id="IPR050882">
    <property type="entry name" value="Prepilin_peptidase/N-MTase"/>
</dbReference>
<evidence type="ECO:0000256" key="10">
    <source>
        <dbReference type="ARBA" id="ARBA00022801"/>
    </source>
</evidence>
<dbReference type="FunFam" id="1.20.120.1220:FF:000001">
    <property type="entry name" value="Type 4 prepilin-like proteins leader peptide-processing enzyme"/>
    <property type="match status" value="1"/>
</dbReference>
<evidence type="ECO:0000256" key="1">
    <source>
        <dbReference type="ARBA" id="ARBA00004429"/>
    </source>
</evidence>
<protein>
    <recommendedName>
        <fullName evidence="16 18">Prepilin leader peptidase/N-methyltransferase</fullName>
        <ecNumber evidence="18">2.1.1.-</ecNumber>
        <ecNumber evidence="15 18">3.4.23.43</ecNumber>
    </recommendedName>
</protein>
<feature type="domain" description="Prepilin type IV endopeptidase peptidase" evidence="20">
    <location>
        <begin position="136"/>
        <end position="245"/>
    </location>
</feature>
<evidence type="ECO:0000256" key="16">
    <source>
        <dbReference type="ARBA" id="ARBA00071870"/>
    </source>
</evidence>
<dbReference type="RefSeq" id="WP_123420514.1">
    <property type="nucleotide sequence ID" value="NZ_JBLXAC010000002.1"/>
</dbReference>
<dbReference type="GO" id="GO:0008168">
    <property type="term" value="F:methyltransferase activity"/>
    <property type="evidence" value="ECO:0007669"/>
    <property type="project" value="UniProtKB-KW"/>
</dbReference>
<evidence type="ECO:0000256" key="6">
    <source>
        <dbReference type="ARBA" id="ARBA00022670"/>
    </source>
</evidence>
<dbReference type="InterPro" id="IPR014032">
    <property type="entry name" value="Peptidase_A24A_bac"/>
</dbReference>
<keyword evidence="13 18" id="KW-0511">Multifunctional enzyme</keyword>